<reference evidence="6" key="1">
    <citation type="submission" date="2018-10" db="EMBL/GenBank/DDBJ databases">
        <title>Chromosomal inversion in Lactococcus lactis subsp. lactis bv. diacetylactis S50.</title>
        <authorList>
            <person name="Kojic M."/>
            <person name="Jovcic B."/>
        </authorList>
    </citation>
    <scope>NUCLEOTIDE SEQUENCE</scope>
    <source>
        <strain evidence="6">S50</strain>
    </source>
</reference>
<dbReference type="RefSeq" id="WP_086383617.1">
    <property type="nucleotide sequence ID" value="NZ_CP020604.1"/>
</dbReference>
<keyword evidence="2" id="KW-1003">Cell membrane</keyword>
<dbReference type="PANTHER" id="PTHR30250">
    <property type="entry name" value="PST FAMILY PREDICTED COLANIC ACID TRANSPORTER"/>
    <property type="match status" value="1"/>
</dbReference>
<dbReference type="GO" id="GO:0005886">
    <property type="term" value="C:plasma membrane"/>
    <property type="evidence" value="ECO:0007669"/>
    <property type="project" value="UniProtKB-SubCell"/>
</dbReference>
<keyword evidence="3" id="KW-0812">Transmembrane</keyword>
<proteinExistence type="predicted"/>
<evidence type="ECO:0000256" key="5">
    <source>
        <dbReference type="ARBA" id="ARBA00023136"/>
    </source>
</evidence>
<dbReference type="Pfam" id="PF01943">
    <property type="entry name" value="Polysacc_synt"/>
    <property type="match status" value="1"/>
</dbReference>
<organism evidence="6">
    <name type="scientific">Lactococcus lactis subsp. lactis bv. diacetylactis</name>
    <dbReference type="NCBI Taxonomy" id="44688"/>
    <lineage>
        <taxon>Bacteria</taxon>
        <taxon>Bacillati</taxon>
        <taxon>Bacillota</taxon>
        <taxon>Bacilli</taxon>
        <taxon>Lactobacillales</taxon>
        <taxon>Streptococcaceae</taxon>
        <taxon>Lactococcus</taxon>
    </lineage>
</organism>
<dbReference type="EMBL" id="RBVM01000004">
    <property type="protein sequence ID" value="RKO34492.1"/>
    <property type="molecule type" value="Genomic_DNA"/>
</dbReference>
<dbReference type="AlphaFoldDB" id="A0A8B3F300"/>
<name>A0A8B3F300_LACLL</name>
<gene>
    <name evidence="6" type="ORF">D8K17_14130</name>
</gene>
<comment type="caution">
    <text evidence="6">The sequence shown here is derived from an EMBL/GenBank/DDBJ whole genome shotgun (WGS) entry which is preliminary data.</text>
</comment>
<accession>A0A8B3F300</accession>
<sequence length="475" mass="54419">MDKKIFTNYMYNLTFQMLNIILPFITTPYVSRVLGATGIGEYNYVYGIVTYFAIFAVTGTATYAQREIAKQHDNIEVRSKIFWEILFFRLISTILVSIIYIIFVFNYMREYRLLFLINFLTVFSWIFDVSWYFQGVENFKVTALRNSLVRIFSTIFIFILVKSRNDVWIYTLILTSSMFLVNVTMMPYLKKEIVKSTVTLKNILSNTGGIMALFLPVIAIQLYTVLNKVMLGAMTSAKEVGYYSQANQIVNIGTTVIYAFVAVLTPRIAALYYEGKHEEIKKYMTKAIMNVYFLGLPMTFGCIAIASCFVPVFFGRGYSPVIPLMQIMSVLFVIMGLDQLVGTFLVSMNKQNIFTVAVSVAAIVNVILNYLLIRMGFGAEGVAYATLISEICATVIEILGLNKYIRFKDLWVFLLKYLVPSVFMYIVVIILNSLFNVNIIGLLIRLIIAIFVYGAYLLFIKDQLVFYIFKSLFKK</sequence>
<evidence type="ECO:0000313" key="6">
    <source>
        <dbReference type="EMBL" id="RKO34492.1"/>
    </source>
</evidence>
<dbReference type="CDD" id="cd13128">
    <property type="entry name" value="MATE_Wzx_like"/>
    <property type="match status" value="1"/>
</dbReference>
<keyword evidence="5" id="KW-0472">Membrane</keyword>
<dbReference type="InterPro" id="IPR050833">
    <property type="entry name" value="Poly_Biosynth_Transport"/>
</dbReference>
<dbReference type="PANTHER" id="PTHR30250:SF11">
    <property type="entry name" value="O-ANTIGEN TRANSPORTER-RELATED"/>
    <property type="match status" value="1"/>
</dbReference>
<evidence type="ECO:0000256" key="2">
    <source>
        <dbReference type="ARBA" id="ARBA00022475"/>
    </source>
</evidence>
<evidence type="ECO:0000256" key="3">
    <source>
        <dbReference type="ARBA" id="ARBA00022692"/>
    </source>
</evidence>
<keyword evidence="4" id="KW-1133">Transmembrane helix</keyword>
<evidence type="ECO:0000256" key="1">
    <source>
        <dbReference type="ARBA" id="ARBA00004651"/>
    </source>
</evidence>
<comment type="subcellular location">
    <subcellularLocation>
        <location evidence="1">Cell membrane</location>
        <topology evidence="1">Multi-pass membrane protein</topology>
    </subcellularLocation>
</comment>
<evidence type="ECO:0000256" key="4">
    <source>
        <dbReference type="ARBA" id="ARBA00022989"/>
    </source>
</evidence>
<dbReference type="InterPro" id="IPR002797">
    <property type="entry name" value="Polysacc_synth"/>
</dbReference>
<protein>
    <submittedName>
        <fullName evidence="6">Flippase</fullName>
    </submittedName>
</protein>